<gene>
    <name evidence="1" type="ORF">MLD38_011746</name>
</gene>
<evidence type="ECO:0000313" key="2">
    <source>
        <dbReference type="Proteomes" id="UP001057402"/>
    </source>
</evidence>
<proteinExistence type="predicted"/>
<sequence>MDFSLKKPFLTLSMTSALLSASVLRLKPSLCLSRFHGPPSRVLCSLSVATSPLEVTPGISELEKGESLGKGNGNGSAKVRVRVKGAKAKGEELKQGWVESLQSPLGGGGVGGDWVIGVDPDNSGALAVVKRSDCELGFEARVFDSPVVPVLVGKRIRRRLDPRSIVQLLQSLDAPLGTKAYIEQSAPFPHDGKQGWWSGGFGYGLWIGILVASGFSVVPVPSLVWKNLFELSGNGPSKDDSRRVASDLFPSLSDQLKRKKDHGRAEALLIAAYGKGMKLNSPCHVGEYIYGVLQEPNCTAFVSENWVVGIVLLLGLETRDPVFRDVELGGAELWCSALLSICVMV</sequence>
<accession>A0ACB9R4L8</accession>
<name>A0ACB9R4L8_9MYRT</name>
<organism evidence="1 2">
    <name type="scientific">Melastoma candidum</name>
    <dbReference type="NCBI Taxonomy" id="119954"/>
    <lineage>
        <taxon>Eukaryota</taxon>
        <taxon>Viridiplantae</taxon>
        <taxon>Streptophyta</taxon>
        <taxon>Embryophyta</taxon>
        <taxon>Tracheophyta</taxon>
        <taxon>Spermatophyta</taxon>
        <taxon>Magnoliopsida</taxon>
        <taxon>eudicotyledons</taxon>
        <taxon>Gunneridae</taxon>
        <taxon>Pentapetalae</taxon>
        <taxon>rosids</taxon>
        <taxon>malvids</taxon>
        <taxon>Myrtales</taxon>
        <taxon>Melastomataceae</taxon>
        <taxon>Melastomatoideae</taxon>
        <taxon>Melastomateae</taxon>
        <taxon>Melastoma</taxon>
    </lineage>
</organism>
<keyword evidence="2" id="KW-1185">Reference proteome</keyword>
<reference evidence="2" key="1">
    <citation type="journal article" date="2023" name="Front. Plant Sci.">
        <title>Chromosomal-level genome assembly of Melastoma candidum provides insights into trichome evolution.</title>
        <authorList>
            <person name="Zhong Y."/>
            <person name="Wu W."/>
            <person name="Sun C."/>
            <person name="Zou P."/>
            <person name="Liu Y."/>
            <person name="Dai S."/>
            <person name="Zhou R."/>
        </authorList>
    </citation>
    <scope>NUCLEOTIDE SEQUENCE [LARGE SCALE GENOMIC DNA]</scope>
</reference>
<evidence type="ECO:0000313" key="1">
    <source>
        <dbReference type="EMBL" id="KAI4373640.1"/>
    </source>
</evidence>
<dbReference type="Proteomes" id="UP001057402">
    <property type="component" value="Chromosome 4"/>
</dbReference>
<comment type="caution">
    <text evidence="1">The sequence shown here is derived from an EMBL/GenBank/DDBJ whole genome shotgun (WGS) entry which is preliminary data.</text>
</comment>
<dbReference type="EMBL" id="CM042883">
    <property type="protein sequence ID" value="KAI4373640.1"/>
    <property type="molecule type" value="Genomic_DNA"/>
</dbReference>
<protein>
    <submittedName>
        <fullName evidence="1">Uncharacterized protein</fullName>
    </submittedName>
</protein>